<keyword evidence="4" id="KW-1185">Reference proteome</keyword>
<accession>A0ABY7FRC6</accession>
<proteinExistence type="predicted"/>
<sequence length="433" mass="47332">MADGGSLQREIYSRVESHKDNTTDGTSVIGNSTDTMNGDADDAPALDPGSDIRLEDVESMDLGDVFDFLEAREVPCPDVVDLKEMHDLVRRTLRQEADNAPSCPAAGADDGRDGHLAEALTKDTVMKQELAEIYDRVIPFIRTGLNTDLRDPLIKLYGTNFEARLEQNRSELLDGECPIVVAGETSAGKSSLLNLLLGTDILPHSLLSSTSTICRLHNIRSTDKRRFVVYPEGGGASVCHNIEEGREKEALEKLKVAVSENRSNPGEYCSQVEIYWPIPLLGENTQVTIVDTPGVGESGEMTSRLFRYLPHAIAFIYVLNSANAGGIQEDRENSNIRLVSYEIPLFYSTTIFIHVINSANAVVLEGYNTCHTQPSGRITAVSIHVINSTTAGGLLKVSVIRKPLLTPPPSPSTSSTMRTQVADKRLLSRYTCL</sequence>
<evidence type="ECO:0000256" key="1">
    <source>
        <dbReference type="SAM" id="MobiDB-lite"/>
    </source>
</evidence>
<name>A0ABY7FRC6_MYAAR</name>
<feature type="compositionally biased region" description="Basic and acidic residues" evidence="1">
    <location>
        <begin position="11"/>
        <end position="22"/>
    </location>
</feature>
<protein>
    <recommendedName>
        <fullName evidence="2">Dynamin N-terminal domain-containing protein</fullName>
    </recommendedName>
</protein>
<gene>
    <name evidence="3" type="ORF">MAR_038254</name>
</gene>
<dbReference type="InterPro" id="IPR045063">
    <property type="entry name" value="Dynamin_N"/>
</dbReference>
<feature type="domain" description="Dynamin N-terminal" evidence="2">
    <location>
        <begin position="179"/>
        <end position="324"/>
    </location>
</feature>
<feature type="compositionally biased region" description="Polar residues" evidence="1">
    <location>
        <begin position="23"/>
        <end position="36"/>
    </location>
</feature>
<organism evidence="3 4">
    <name type="scientific">Mya arenaria</name>
    <name type="common">Soft-shell clam</name>
    <dbReference type="NCBI Taxonomy" id="6604"/>
    <lineage>
        <taxon>Eukaryota</taxon>
        <taxon>Metazoa</taxon>
        <taxon>Spiralia</taxon>
        <taxon>Lophotrochozoa</taxon>
        <taxon>Mollusca</taxon>
        <taxon>Bivalvia</taxon>
        <taxon>Autobranchia</taxon>
        <taxon>Heteroconchia</taxon>
        <taxon>Euheterodonta</taxon>
        <taxon>Imparidentia</taxon>
        <taxon>Neoheterodontei</taxon>
        <taxon>Myida</taxon>
        <taxon>Myoidea</taxon>
        <taxon>Myidae</taxon>
        <taxon>Mya</taxon>
    </lineage>
</organism>
<feature type="region of interest" description="Disordered" evidence="1">
    <location>
        <begin position="1"/>
        <end position="50"/>
    </location>
</feature>
<dbReference type="Pfam" id="PF00350">
    <property type="entry name" value="Dynamin_N"/>
    <property type="match status" value="1"/>
</dbReference>
<dbReference type="PANTHER" id="PTHR26392:SF92">
    <property type="entry name" value="PROTEIN KINASE DOMAIN-CONTAINING PROTEIN"/>
    <property type="match status" value="1"/>
</dbReference>
<dbReference type="Proteomes" id="UP001164746">
    <property type="component" value="Chromosome 13"/>
</dbReference>
<dbReference type="SUPFAM" id="SSF52540">
    <property type="entry name" value="P-loop containing nucleoside triphosphate hydrolases"/>
    <property type="match status" value="1"/>
</dbReference>
<dbReference type="InterPro" id="IPR027417">
    <property type="entry name" value="P-loop_NTPase"/>
</dbReference>
<reference evidence="3" key="1">
    <citation type="submission" date="2022-11" db="EMBL/GenBank/DDBJ databases">
        <title>Centuries of genome instability and evolution in soft-shell clam transmissible cancer (bioRxiv).</title>
        <authorList>
            <person name="Hart S.F.M."/>
            <person name="Yonemitsu M.A."/>
            <person name="Giersch R.M."/>
            <person name="Beal B.F."/>
            <person name="Arriagada G."/>
            <person name="Davis B.W."/>
            <person name="Ostrander E.A."/>
            <person name="Goff S.P."/>
            <person name="Metzger M.J."/>
        </authorList>
    </citation>
    <scope>NUCLEOTIDE SEQUENCE</scope>
    <source>
        <strain evidence="3">MELC-2E11</strain>
        <tissue evidence="3">Siphon/mantle</tissue>
    </source>
</reference>
<evidence type="ECO:0000313" key="4">
    <source>
        <dbReference type="Proteomes" id="UP001164746"/>
    </source>
</evidence>
<dbReference type="PANTHER" id="PTHR26392">
    <property type="entry name" value="MITOGEN-ACTIVATED PROTEIN KINASE KINASE KINASE 7-RELATED"/>
    <property type="match status" value="1"/>
</dbReference>
<evidence type="ECO:0000313" key="3">
    <source>
        <dbReference type="EMBL" id="WAR24585.1"/>
    </source>
</evidence>
<evidence type="ECO:0000259" key="2">
    <source>
        <dbReference type="Pfam" id="PF00350"/>
    </source>
</evidence>
<dbReference type="Gene3D" id="3.40.50.300">
    <property type="entry name" value="P-loop containing nucleotide triphosphate hydrolases"/>
    <property type="match status" value="1"/>
</dbReference>
<dbReference type="EMBL" id="CP111024">
    <property type="protein sequence ID" value="WAR24585.1"/>
    <property type="molecule type" value="Genomic_DNA"/>
</dbReference>